<accession>A0A3P3YGK2</accession>
<dbReference type="PANTHER" id="PTHR31355">
    <property type="entry name" value="MICROTUBULE-ASSOCIATED PROTEIN TORTIFOLIA1"/>
    <property type="match status" value="1"/>
</dbReference>
<dbReference type="Proteomes" id="UP000290189">
    <property type="component" value="Unassembled WGS sequence"/>
</dbReference>
<dbReference type="EMBL" id="OVEO01000011">
    <property type="protein sequence ID" value="SPQ99292.1"/>
    <property type="molecule type" value="Genomic_DNA"/>
</dbReference>
<dbReference type="Pfam" id="PF24713">
    <property type="entry name" value="TOR1L1_C"/>
    <property type="match status" value="1"/>
</dbReference>
<dbReference type="SUPFAM" id="SSF48371">
    <property type="entry name" value="ARM repeat"/>
    <property type="match status" value="1"/>
</dbReference>
<dbReference type="GO" id="GO:0008017">
    <property type="term" value="F:microtubule binding"/>
    <property type="evidence" value="ECO:0007669"/>
    <property type="project" value="InterPro"/>
</dbReference>
<reference evidence="3 4" key="1">
    <citation type="submission" date="2018-03" db="EMBL/GenBank/DDBJ databases">
        <authorList>
            <person name="Fogelqvist J."/>
        </authorList>
    </citation>
    <scope>NUCLEOTIDE SEQUENCE [LARGE SCALE GENOMIC DNA]</scope>
</reference>
<dbReference type="InterPro" id="IPR033337">
    <property type="entry name" value="TORTIFOLIA1/SINE1-2"/>
</dbReference>
<geneLocation type="mitochondrion" evidence="3"/>
<evidence type="ECO:0000259" key="2">
    <source>
        <dbReference type="Pfam" id="PF24714"/>
    </source>
</evidence>
<proteinExistence type="predicted"/>
<feature type="domain" description="TORTIFOLIA1/SINE1-2 N-terminal" evidence="2">
    <location>
        <begin position="10"/>
        <end position="278"/>
    </location>
</feature>
<dbReference type="InterPro" id="IPR057599">
    <property type="entry name" value="TORTIFOLIA1/TORL1-2_C"/>
</dbReference>
<dbReference type="InterPro" id="IPR057600">
    <property type="entry name" value="TORTIFOLIA1/SINE1-2_N"/>
</dbReference>
<dbReference type="Pfam" id="PF24714">
    <property type="entry name" value="TOR1L1_N"/>
    <property type="match status" value="1"/>
</dbReference>
<sequence>MPDTSRNNSLEQRLLPLLERLNSTDTRLASQHTLLLFVKHLDVDSVPGALDCLCQVDRNQKPMARAFVAELLGHLCTRMKHDLSPHTPRVLHALLKHLGDADARVREATAQAIARLVRDALPLTSASLDTVFKGLFHLMATRTPPTQAAAARALSQVLLACPVAQVRASLERLTAVLARHLTRPGVQCDVLERLIEVVGALEPHQSERTGELQRAVIRALDSPAWRVRLAAADALGRWAVPSGVVVDPAAVLSALEPCRFDRIPRVRQAAGIAMHRWRALQTDTERSALALAPNASPAPFAVAPREDRTTPASVEGEPFPVAVPVRAAPSDAARLWRKYKQMAGSIERLSSIVEDGFTRIETRLAALEAAKGHESSLSRATTSNGGPQGDWARISSLYEAGRVDDAFEVAFAAGDDLHLVRLMGRAEPCMDRIASTQTWATLLARIGAFLDRGVFVDNVTPWIRGADDLVQGAGGDGLDQVRQGLHRVRHVAGTTRARDAHRTGYPSLIQSV</sequence>
<evidence type="ECO:0000313" key="4">
    <source>
        <dbReference type="Proteomes" id="UP000290189"/>
    </source>
</evidence>
<evidence type="ECO:0000259" key="1">
    <source>
        <dbReference type="Pfam" id="PF24713"/>
    </source>
</evidence>
<protein>
    <recommendedName>
        <fullName evidence="5">TOG domain-containing protein</fullName>
    </recommendedName>
</protein>
<dbReference type="AlphaFoldDB" id="A0A3P3YGK2"/>
<evidence type="ECO:0000313" key="3">
    <source>
        <dbReference type="EMBL" id="SPQ99292.1"/>
    </source>
</evidence>
<dbReference type="GO" id="GO:0005874">
    <property type="term" value="C:microtubule"/>
    <property type="evidence" value="ECO:0007669"/>
    <property type="project" value="InterPro"/>
</dbReference>
<keyword evidence="3" id="KW-0496">Mitochondrion</keyword>
<evidence type="ECO:0008006" key="5">
    <source>
        <dbReference type="Google" id="ProtNLM"/>
    </source>
</evidence>
<dbReference type="InterPro" id="IPR016024">
    <property type="entry name" value="ARM-type_fold"/>
</dbReference>
<feature type="domain" description="TORTIFOLIA1/TORL1-2 C-terminal" evidence="1">
    <location>
        <begin position="391"/>
        <end position="479"/>
    </location>
</feature>
<dbReference type="Gene3D" id="1.25.10.10">
    <property type="entry name" value="Leucine-rich Repeat Variant"/>
    <property type="match status" value="2"/>
</dbReference>
<name>A0A3P3YGK2_PLABS</name>
<organism evidence="3 4">
    <name type="scientific">Plasmodiophora brassicae</name>
    <name type="common">Clubroot disease agent</name>
    <dbReference type="NCBI Taxonomy" id="37360"/>
    <lineage>
        <taxon>Eukaryota</taxon>
        <taxon>Sar</taxon>
        <taxon>Rhizaria</taxon>
        <taxon>Endomyxa</taxon>
        <taxon>Phytomyxea</taxon>
        <taxon>Plasmodiophorida</taxon>
        <taxon>Plasmodiophoridae</taxon>
        <taxon>Plasmodiophora</taxon>
    </lineage>
</organism>
<dbReference type="InterPro" id="IPR011989">
    <property type="entry name" value="ARM-like"/>
</dbReference>
<dbReference type="PANTHER" id="PTHR31355:SF7">
    <property type="entry name" value="MICROTUBULE-ASSOCIATED PROTEIN TORTIFOLIA1"/>
    <property type="match status" value="1"/>
</dbReference>
<gene>
    <name evidence="3" type="ORF">PLBR_LOCUS6507</name>
</gene>